<reference evidence="1 2" key="1">
    <citation type="submission" date="2023-07" db="EMBL/GenBank/DDBJ databases">
        <title>Genomic Encyclopedia of Type Strains, Phase IV (KMG-IV): sequencing the most valuable type-strain genomes for metagenomic binning, comparative biology and taxonomic classification.</title>
        <authorList>
            <person name="Goeker M."/>
        </authorList>
    </citation>
    <scope>NUCLEOTIDE SEQUENCE [LARGE SCALE GENOMIC DNA]</scope>
    <source>
        <strain evidence="1 2">DSM 1400</strain>
    </source>
</reference>
<evidence type="ECO:0000313" key="2">
    <source>
        <dbReference type="Proteomes" id="UP001224418"/>
    </source>
</evidence>
<gene>
    <name evidence="1" type="ORF">QOZ93_001524</name>
</gene>
<keyword evidence="2" id="KW-1185">Reference proteome</keyword>
<dbReference type="Proteomes" id="UP001224418">
    <property type="component" value="Unassembled WGS sequence"/>
</dbReference>
<dbReference type="EMBL" id="JAUSWN010000011">
    <property type="protein sequence ID" value="MDQ0479782.1"/>
    <property type="molecule type" value="Genomic_DNA"/>
</dbReference>
<evidence type="ECO:0008006" key="3">
    <source>
        <dbReference type="Google" id="ProtNLM"/>
    </source>
</evidence>
<proteinExistence type="predicted"/>
<evidence type="ECO:0000313" key="1">
    <source>
        <dbReference type="EMBL" id="MDQ0479782.1"/>
    </source>
</evidence>
<accession>A0ABU0JRQ1</accession>
<protein>
    <recommendedName>
        <fullName evidence="3">Phage major capsid protein</fullName>
    </recommendedName>
</protein>
<organism evidence="1 2">
    <name type="scientific">Hathewaya limosa</name>
    <name type="common">Clostridium limosum</name>
    <dbReference type="NCBI Taxonomy" id="1536"/>
    <lineage>
        <taxon>Bacteria</taxon>
        <taxon>Bacillati</taxon>
        <taxon>Bacillota</taxon>
        <taxon>Clostridia</taxon>
        <taxon>Eubacteriales</taxon>
        <taxon>Clostridiaceae</taxon>
        <taxon>Hathewaya</taxon>
    </lineage>
</organism>
<comment type="caution">
    <text evidence="1">The sequence shown here is derived from an EMBL/GenBank/DDBJ whole genome shotgun (WGS) entry which is preliminary data.</text>
</comment>
<name>A0ABU0JRQ1_HATLI</name>
<dbReference type="RefSeq" id="WP_307355731.1">
    <property type="nucleotide sequence ID" value="NZ_BAAACJ010000001.1"/>
</dbReference>
<sequence>MSNNVIVPEIFKNIVGAKFKEKVKLLNLAVDLGQIPEFSEVGDTIHFPKFKALDTSKMKEMKKGDILDVTELEQEDSTAVIKQVGFASRVFDIVDLTAFGNHVQENARQHATIFARKLDDDIAKEAQATPLKVATGNADTLTIAELSQGMTLFGDEIDTEEFNGIVINSRLVGSMYAMPEFVNTGLTYTKEGNGIVKNGCIGLWRGIPVYVADHGTYDTTKKECITYIIKNGALGYKMKRDLNIELDRQAKSKATDVVTDMIYATKLLKDDGLVVIRKTIA</sequence>